<dbReference type="AlphaFoldDB" id="A0A7E4ZRZ2"/>
<organism evidence="2 3">
    <name type="scientific">Panagrellus redivivus</name>
    <name type="common">Microworm</name>
    <dbReference type="NCBI Taxonomy" id="6233"/>
    <lineage>
        <taxon>Eukaryota</taxon>
        <taxon>Metazoa</taxon>
        <taxon>Ecdysozoa</taxon>
        <taxon>Nematoda</taxon>
        <taxon>Chromadorea</taxon>
        <taxon>Rhabditida</taxon>
        <taxon>Tylenchina</taxon>
        <taxon>Panagrolaimomorpha</taxon>
        <taxon>Panagrolaimoidea</taxon>
        <taxon>Panagrolaimidae</taxon>
        <taxon>Panagrellus</taxon>
    </lineage>
</organism>
<reference evidence="2" key="1">
    <citation type="journal article" date="2013" name="Genetics">
        <title>The draft genome and transcriptome of Panagrellus redivivus are shaped by the harsh demands of a free-living lifestyle.</title>
        <authorList>
            <person name="Srinivasan J."/>
            <person name="Dillman A.R."/>
            <person name="Macchietto M.G."/>
            <person name="Heikkinen L."/>
            <person name="Lakso M."/>
            <person name="Fracchia K.M."/>
            <person name="Antoshechkin I."/>
            <person name="Mortazavi A."/>
            <person name="Wong G."/>
            <person name="Sternberg P.W."/>
        </authorList>
    </citation>
    <scope>NUCLEOTIDE SEQUENCE [LARGE SCALE GENOMIC DNA]</scope>
    <source>
        <strain evidence="2">MT8872</strain>
    </source>
</reference>
<accession>A0A7E4ZRZ2</accession>
<sequence>MKPGSPRKVSLDLWLLLVATLIAMIHSRPQIRRFIPLADSRSCFEPVLCPLRPFVRSGCVASAPTVALSPSHLPIGTNYLDSPYRRLQKPFSTLFLPIEGHVVGLCACSSPASFSFANRHQSL</sequence>
<dbReference type="Proteomes" id="UP000492821">
    <property type="component" value="Unassembled WGS sequence"/>
</dbReference>
<evidence type="ECO:0000313" key="3">
    <source>
        <dbReference type="WBParaSite" id="Pan_g13958.t1"/>
    </source>
</evidence>
<evidence type="ECO:0000256" key="1">
    <source>
        <dbReference type="SAM" id="SignalP"/>
    </source>
</evidence>
<keyword evidence="1" id="KW-0732">Signal</keyword>
<reference evidence="3" key="2">
    <citation type="submission" date="2020-10" db="UniProtKB">
        <authorList>
            <consortium name="WormBaseParasite"/>
        </authorList>
    </citation>
    <scope>IDENTIFICATION</scope>
</reference>
<proteinExistence type="predicted"/>
<keyword evidence="2" id="KW-1185">Reference proteome</keyword>
<dbReference type="WBParaSite" id="Pan_g13958.t1">
    <property type="protein sequence ID" value="Pan_g13958.t1"/>
    <property type="gene ID" value="Pan_g13958"/>
</dbReference>
<feature type="chain" id="PRO_5028824835" evidence="1">
    <location>
        <begin position="28"/>
        <end position="123"/>
    </location>
</feature>
<feature type="signal peptide" evidence="1">
    <location>
        <begin position="1"/>
        <end position="27"/>
    </location>
</feature>
<protein>
    <submittedName>
        <fullName evidence="3">Secreted protein</fullName>
    </submittedName>
</protein>
<name>A0A7E4ZRZ2_PANRE</name>
<evidence type="ECO:0000313" key="2">
    <source>
        <dbReference type="Proteomes" id="UP000492821"/>
    </source>
</evidence>